<evidence type="ECO:0000313" key="4">
    <source>
        <dbReference type="Proteomes" id="UP000634004"/>
    </source>
</evidence>
<dbReference type="Proteomes" id="UP000634004">
    <property type="component" value="Unassembled WGS sequence"/>
</dbReference>
<feature type="transmembrane region" description="Helical" evidence="2">
    <location>
        <begin position="62"/>
        <end position="80"/>
    </location>
</feature>
<reference evidence="3" key="2">
    <citation type="submission" date="2020-09" db="EMBL/GenBank/DDBJ databases">
        <authorList>
            <person name="Sun Q."/>
            <person name="Kim S."/>
        </authorList>
    </citation>
    <scope>NUCLEOTIDE SEQUENCE</scope>
    <source>
        <strain evidence="3">KCTC 32513</strain>
    </source>
</reference>
<evidence type="ECO:0000256" key="1">
    <source>
        <dbReference type="SAM" id="MobiDB-lite"/>
    </source>
</evidence>
<dbReference type="AlphaFoldDB" id="A0A8J3G112"/>
<feature type="transmembrane region" description="Helical" evidence="2">
    <location>
        <begin position="126"/>
        <end position="145"/>
    </location>
</feature>
<reference evidence="3" key="1">
    <citation type="journal article" date="2014" name="Int. J. Syst. Evol. Microbiol.">
        <title>Complete genome sequence of Corynebacterium casei LMG S-19264T (=DSM 44701T), isolated from a smear-ripened cheese.</title>
        <authorList>
            <consortium name="US DOE Joint Genome Institute (JGI-PGF)"/>
            <person name="Walter F."/>
            <person name="Albersmeier A."/>
            <person name="Kalinowski J."/>
            <person name="Ruckert C."/>
        </authorList>
    </citation>
    <scope>NUCLEOTIDE SEQUENCE</scope>
    <source>
        <strain evidence="3">KCTC 32513</strain>
    </source>
</reference>
<accession>A0A8J3G112</accession>
<organism evidence="3 4">
    <name type="scientific">Algimonas arctica</name>
    <dbReference type="NCBI Taxonomy" id="1479486"/>
    <lineage>
        <taxon>Bacteria</taxon>
        <taxon>Pseudomonadati</taxon>
        <taxon>Pseudomonadota</taxon>
        <taxon>Alphaproteobacteria</taxon>
        <taxon>Maricaulales</taxon>
        <taxon>Robiginitomaculaceae</taxon>
        <taxon>Algimonas</taxon>
    </lineage>
</organism>
<keyword evidence="2" id="KW-0812">Transmembrane</keyword>
<evidence type="ECO:0000313" key="3">
    <source>
        <dbReference type="EMBL" id="GHA82175.1"/>
    </source>
</evidence>
<protein>
    <submittedName>
        <fullName evidence="3">CDP-diacylglycerol--glycerol-3-phosphate 3-phosphatidyltransferase</fullName>
    </submittedName>
</protein>
<dbReference type="InterPro" id="IPR043130">
    <property type="entry name" value="CDP-OH_PTrfase_TM_dom"/>
</dbReference>
<keyword evidence="2" id="KW-0472">Membrane</keyword>
<proteinExistence type="predicted"/>
<dbReference type="EMBL" id="BMZH01000001">
    <property type="protein sequence ID" value="GHA82175.1"/>
    <property type="molecule type" value="Genomic_DNA"/>
</dbReference>
<feature type="transmembrane region" description="Helical" evidence="2">
    <location>
        <begin position="34"/>
        <end position="56"/>
    </location>
</feature>
<dbReference type="InterPro" id="IPR000462">
    <property type="entry name" value="CDP-OH_P_trans"/>
</dbReference>
<dbReference type="GO" id="GO:0016780">
    <property type="term" value="F:phosphotransferase activity, for other substituted phosphate groups"/>
    <property type="evidence" value="ECO:0007669"/>
    <property type="project" value="InterPro"/>
</dbReference>
<feature type="region of interest" description="Disordered" evidence="1">
    <location>
        <begin position="1"/>
        <end position="23"/>
    </location>
</feature>
<gene>
    <name evidence="3" type="primary">pgsA</name>
    <name evidence="3" type="ORF">GCM10009069_01620</name>
</gene>
<name>A0A8J3G112_9PROT</name>
<dbReference type="GO" id="GO:0016020">
    <property type="term" value="C:membrane"/>
    <property type="evidence" value="ECO:0007669"/>
    <property type="project" value="InterPro"/>
</dbReference>
<feature type="transmembrane region" description="Helical" evidence="2">
    <location>
        <begin position="165"/>
        <end position="185"/>
    </location>
</feature>
<sequence length="238" mass="25910">MNDKSGMNKKSGMNDEASPRDQGNALPPSGLGGAFADGLTLVRFAATPVIMALILWQWPDPQVAILASVLFIVAAVTDVFDDWFGGASRSVMRRYGYLDDIADTVLIVGALLALTLVLYRNGLMHWAFYIPVFGLIGREILVGLLKGFELSRYGWPDNPISNAKVAFAMLGTTLLVGSPWLTQLFDRVRAGDDRAMEVYSAGSPLIWIAGQACLWLAAVFSLISAYKILTFKRDKGTT</sequence>
<keyword evidence="4" id="KW-1185">Reference proteome</keyword>
<dbReference type="Pfam" id="PF01066">
    <property type="entry name" value="CDP-OH_P_transf"/>
    <property type="match status" value="1"/>
</dbReference>
<comment type="caution">
    <text evidence="3">The sequence shown here is derived from an EMBL/GenBank/DDBJ whole genome shotgun (WGS) entry which is preliminary data.</text>
</comment>
<evidence type="ECO:0000256" key="2">
    <source>
        <dbReference type="SAM" id="Phobius"/>
    </source>
</evidence>
<dbReference type="GO" id="GO:0008654">
    <property type="term" value="P:phospholipid biosynthetic process"/>
    <property type="evidence" value="ECO:0007669"/>
    <property type="project" value="InterPro"/>
</dbReference>
<keyword evidence="2" id="KW-1133">Transmembrane helix</keyword>
<feature type="transmembrane region" description="Helical" evidence="2">
    <location>
        <begin position="205"/>
        <end position="226"/>
    </location>
</feature>
<feature type="transmembrane region" description="Helical" evidence="2">
    <location>
        <begin position="101"/>
        <end position="120"/>
    </location>
</feature>
<dbReference type="RefSeq" id="WP_189494372.1">
    <property type="nucleotide sequence ID" value="NZ_BMZH01000001.1"/>
</dbReference>
<dbReference type="Gene3D" id="1.20.120.1760">
    <property type="match status" value="1"/>
</dbReference>